<evidence type="ECO:0000256" key="1">
    <source>
        <dbReference type="SAM" id="MobiDB-lite"/>
    </source>
</evidence>
<proteinExistence type="predicted"/>
<comment type="caution">
    <text evidence="2">The sequence shown here is derived from an EMBL/GenBank/DDBJ whole genome shotgun (WGS) entry which is preliminary data.</text>
</comment>
<dbReference type="EMBL" id="JAPEUR010000061">
    <property type="protein sequence ID" value="KAJ4324252.1"/>
    <property type="molecule type" value="Genomic_DNA"/>
</dbReference>
<dbReference type="AlphaFoldDB" id="A0A9W8WGD8"/>
<reference evidence="2" key="1">
    <citation type="submission" date="2022-10" db="EMBL/GenBank/DDBJ databases">
        <title>Tapping the CABI collections for fungal endophytes: first genome assemblies for Collariella, Neodidymelliopsis, Ascochyta clinopodiicola, Didymella pomorum, Didymosphaeria variabile, Neocosmospora piperis and Neocucurbitaria cava.</title>
        <authorList>
            <person name="Hill R."/>
        </authorList>
    </citation>
    <scope>NUCLEOTIDE SEQUENCE</scope>
    <source>
        <strain evidence="2">IMI 366586</strain>
    </source>
</reference>
<accession>A0A9W8WGD8</accession>
<sequence>MAIILLVISIFISVLRQLLERRLARRRGWFLETPPPPSPTTKTRRNKKSEQRVRPVSELEIEGRQLLFPDTAFPGERVPLRDPNARGSLLHGL</sequence>
<organism evidence="2 3">
    <name type="scientific">Fusarium piperis</name>
    <dbReference type="NCBI Taxonomy" id="1435070"/>
    <lineage>
        <taxon>Eukaryota</taxon>
        <taxon>Fungi</taxon>
        <taxon>Dikarya</taxon>
        <taxon>Ascomycota</taxon>
        <taxon>Pezizomycotina</taxon>
        <taxon>Sordariomycetes</taxon>
        <taxon>Hypocreomycetidae</taxon>
        <taxon>Hypocreales</taxon>
        <taxon>Nectriaceae</taxon>
        <taxon>Fusarium</taxon>
        <taxon>Fusarium solani species complex</taxon>
    </lineage>
</organism>
<feature type="region of interest" description="Disordered" evidence="1">
    <location>
        <begin position="29"/>
        <end position="54"/>
    </location>
</feature>
<dbReference type="OrthoDB" id="5091083at2759"/>
<keyword evidence="3" id="KW-1185">Reference proteome</keyword>
<evidence type="ECO:0000313" key="3">
    <source>
        <dbReference type="Proteomes" id="UP001140502"/>
    </source>
</evidence>
<dbReference type="Proteomes" id="UP001140502">
    <property type="component" value="Unassembled WGS sequence"/>
</dbReference>
<gene>
    <name evidence="2" type="ORF">N0V84_003955</name>
</gene>
<protein>
    <submittedName>
        <fullName evidence="2">Uncharacterized protein</fullName>
    </submittedName>
</protein>
<name>A0A9W8WGD8_9HYPO</name>
<evidence type="ECO:0000313" key="2">
    <source>
        <dbReference type="EMBL" id="KAJ4324252.1"/>
    </source>
</evidence>